<reference evidence="5" key="2">
    <citation type="submission" date="2025-09" db="UniProtKB">
        <authorList>
            <consortium name="Ensembl"/>
        </authorList>
    </citation>
    <scope>IDENTIFICATION</scope>
</reference>
<dbReference type="Proteomes" id="UP000694413">
    <property type="component" value="Unassembled WGS sequence"/>
</dbReference>
<feature type="compositionally biased region" description="Pro residues" evidence="2">
    <location>
        <begin position="104"/>
        <end position="115"/>
    </location>
</feature>
<evidence type="ECO:0000256" key="3">
    <source>
        <dbReference type="SAM" id="SignalP"/>
    </source>
</evidence>
<dbReference type="Pfam" id="PF00089">
    <property type="entry name" value="Trypsin"/>
    <property type="match status" value="1"/>
</dbReference>
<feature type="region of interest" description="Disordered" evidence="2">
    <location>
        <begin position="84"/>
        <end position="115"/>
    </location>
</feature>
<sequence length="115" mass="12446">ISILTFTISIYILLPVCWGSFPSVPTAQGTGMVLQEAKVHLMDTELCNSSRWYAGAIHPRNLCAGYPQGGIDTCQVGACDESLSPRQRRDPLIPHTQPSLSPVRPSPPHSSPHSP</sequence>
<organism evidence="5 6">
    <name type="scientific">Zonotrichia albicollis</name>
    <name type="common">White-throated sparrow</name>
    <name type="synonym">Fringilla albicollis</name>
    <dbReference type="NCBI Taxonomy" id="44394"/>
    <lineage>
        <taxon>Eukaryota</taxon>
        <taxon>Metazoa</taxon>
        <taxon>Chordata</taxon>
        <taxon>Craniata</taxon>
        <taxon>Vertebrata</taxon>
        <taxon>Euteleostomi</taxon>
        <taxon>Archelosauria</taxon>
        <taxon>Archosauria</taxon>
        <taxon>Dinosauria</taxon>
        <taxon>Saurischia</taxon>
        <taxon>Theropoda</taxon>
        <taxon>Coelurosauria</taxon>
        <taxon>Aves</taxon>
        <taxon>Neognathae</taxon>
        <taxon>Neoaves</taxon>
        <taxon>Telluraves</taxon>
        <taxon>Australaves</taxon>
        <taxon>Passeriformes</taxon>
        <taxon>Passerellidae</taxon>
        <taxon>Zonotrichia</taxon>
    </lineage>
</organism>
<evidence type="ECO:0000256" key="1">
    <source>
        <dbReference type="ARBA" id="ARBA00023157"/>
    </source>
</evidence>
<name>A0A8D2M9R2_ZONAL</name>
<protein>
    <recommendedName>
        <fullName evidence="4">Peptidase S1 domain-containing protein</fullName>
    </recommendedName>
</protein>
<proteinExistence type="predicted"/>
<dbReference type="InterPro" id="IPR001254">
    <property type="entry name" value="Trypsin_dom"/>
</dbReference>
<dbReference type="GO" id="GO:0007340">
    <property type="term" value="P:acrosome reaction"/>
    <property type="evidence" value="ECO:0007669"/>
    <property type="project" value="TreeGrafter"/>
</dbReference>
<dbReference type="Gene3D" id="2.40.10.10">
    <property type="entry name" value="Trypsin-like serine proteases"/>
    <property type="match status" value="1"/>
</dbReference>
<keyword evidence="1" id="KW-1015">Disulfide bond</keyword>
<dbReference type="GO" id="GO:0006508">
    <property type="term" value="P:proteolysis"/>
    <property type="evidence" value="ECO:0007669"/>
    <property type="project" value="InterPro"/>
</dbReference>
<evidence type="ECO:0000313" key="6">
    <source>
        <dbReference type="Proteomes" id="UP000694413"/>
    </source>
</evidence>
<keyword evidence="3" id="KW-0732">Signal</keyword>
<dbReference type="InterPro" id="IPR009003">
    <property type="entry name" value="Peptidase_S1_PA"/>
</dbReference>
<dbReference type="InterPro" id="IPR043504">
    <property type="entry name" value="Peptidase_S1_PA_chymotrypsin"/>
</dbReference>
<evidence type="ECO:0000259" key="4">
    <source>
        <dbReference type="Pfam" id="PF00089"/>
    </source>
</evidence>
<feature type="chain" id="PRO_5034051883" description="Peptidase S1 domain-containing protein" evidence="3">
    <location>
        <begin position="20"/>
        <end position="115"/>
    </location>
</feature>
<dbReference type="SUPFAM" id="SSF50494">
    <property type="entry name" value="Trypsin-like serine proteases"/>
    <property type="match status" value="1"/>
</dbReference>
<evidence type="ECO:0000313" key="5">
    <source>
        <dbReference type="Ensembl" id="ENSZALP00000004497.1"/>
    </source>
</evidence>
<keyword evidence="6" id="KW-1185">Reference proteome</keyword>
<dbReference type="PANTHER" id="PTHR24252">
    <property type="entry name" value="ACROSIN-RELATED"/>
    <property type="match status" value="1"/>
</dbReference>
<evidence type="ECO:0000256" key="2">
    <source>
        <dbReference type="SAM" id="MobiDB-lite"/>
    </source>
</evidence>
<dbReference type="GO" id="GO:0004252">
    <property type="term" value="F:serine-type endopeptidase activity"/>
    <property type="evidence" value="ECO:0007669"/>
    <property type="project" value="InterPro"/>
</dbReference>
<feature type="signal peptide" evidence="3">
    <location>
        <begin position="1"/>
        <end position="19"/>
    </location>
</feature>
<reference evidence="5" key="1">
    <citation type="submission" date="2025-08" db="UniProtKB">
        <authorList>
            <consortium name="Ensembl"/>
        </authorList>
    </citation>
    <scope>IDENTIFICATION</scope>
</reference>
<accession>A0A8D2M9R2</accession>
<dbReference type="Ensembl" id="ENSZALT00000006770.1">
    <property type="protein sequence ID" value="ENSZALP00000004497.1"/>
    <property type="gene ID" value="ENSZALG00000004204.1"/>
</dbReference>
<dbReference type="AlphaFoldDB" id="A0A8D2M9R2"/>
<feature type="domain" description="Peptidase S1" evidence="4">
    <location>
        <begin position="27"/>
        <end position="75"/>
    </location>
</feature>
<dbReference type="PANTHER" id="PTHR24252:SF8">
    <property type="entry name" value="ACROSIN"/>
    <property type="match status" value="1"/>
</dbReference>